<feature type="transmembrane region" description="Helical" evidence="1">
    <location>
        <begin position="373"/>
        <end position="399"/>
    </location>
</feature>
<gene>
    <name evidence="2" type="ORF">H3H39_00520</name>
</gene>
<dbReference type="PIRSF" id="PIRSF005348">
    <property type="entry name" value="YxkH"/>
    <property type="match status" value="1"/>
</dbReference>
<sequence>MNTSPSCHSDGAASAHLPPLRASLEDSAGKPHGNTPWHIHAWRVMDMRVGLVPLPIYLLLLALIGGFIAMGKLPTDISVSIAVLAVGGFTCAEFGKRMPLLRNIGAAAIFATFVPSLLVYLHAIPPVLLKNVVEFTKVSNFLYLFIASIIVGSIFSMDRTVLVQGFMKIFAPLAAGTVVAALVGTLVGTMLGLGWQHTLFFIVVPIMAGGVGEGAIPLSIGYATILGQAQGDMFAQVLPPVMLGSLCAILMAGTLNFVGKRYPHLTGEGRLQPGVENEARVVELPAATVDVGQVASAGLTAISLYMVGLMSAKLFDFPAPVVMLFVAVLFKLGRLVSPQLQQGSLVVYKFFSTAVTYPLLFAIGAAMTPWEKLIAAFTLANLVTIMATVASLMATGFVVARRMKMYPIEAAIVNACHSGQGGTGDVAILTAANRMQLMPFAQIATRIGGAIVVTLALFALTRLA</sequence>
<organism evidence="2 3">
    <name type="scientific">Rugamonas apoptosis</name>
    <dbReference type="NCBI Taxonomy" id="2758570"/>
    <lineage>
        <taxon>Bacteria</taxon>
        <taxon>Pseudomonadati</taxon>
        <taxon>Pseudomonadota</taxon>
        <taxon>Betaproteobacteria</taxon>
        <taxon>Burkholderiales</taxon>
        <taxon>Oxalobacteraceae</taxon>
        <taxon>Telluria group</taxon>
        <taxon>Rugamonas</taxon>
    </lineage>
</organism>
<feature type="transmembrane region" description="Helical" evidence="1">
    <location>
        <begin position="49"/>
        <end position="71"/>
    </location>
</feature>
<name>A0A7W2F5N6_9BURK</name>
<feature type="transmembrane region" description="Helical" evidence="1">
    <location>
        <begin position="169"/>
        <end position="193"/>
    </location>
</feature>
<dbReference type="EMBL" id="JACEZU010000001">
    <property type="protein sequence ID" value="MBA5685537.1"/>
    <property type="molecule type" value="Genomic_DNA"/>
</dbReference>
<feature type="transmembrane region" description="Helical" evidence="1">
    <location>
        <begin position="107"/>
        <end position="129"/>
    </location>
</feature>
<keyword evidence="1" id="KW-0472">Membrane</keyword>
<proteinExistence type="predicted"/>
<dbReference type="Pfam" id="PF03390">
    <property type="entry name" value="2HCT"/>
    <property type="match status" value="1"/>
</dbReference>
<reference evidence="2 3" key="1">
    <citation type="submission" date="2020-07" db="EMBL/GenBank/DDBJ databases">
        <title>Novel species isolated from subtropical streams in China.</title>
        <authorList>
            <person name="Lu H."/>
        </authorList>
    </citation>
    <scope>NUCLEOTIDE SEQUENCE [LARGE SCALE GENOMIC DNA]</scope>
    <source>
        <strain evidence="2 3">LX47W</strain>
    </source>
</reference>
<keyword evidence="3" id="KW-1185">Reference proteome</keyword>
<comment type="caution">
    <text evidence="2">The sequence shown here is derived from an EMBL/GenBank/DDBJ whole genome shotgun (WGS) entry which is preliminary data.</text>
</comment>
<dbReference type="RefSeq" id="WP_182151324.1">
    <property type="nucleotide sequence ID" value="NZ_JACEZU010000001.1"/>
</dbReference>
<evidence type="ECO:0000313" key="2">
    <source>
        <dbReference type="EMBL" id="MBA5685537.1"/>
    </source>
</evidence>
<dbReference type="AlphaFoldDB" id="A0A7W2F5N6"/>
<feature type="transmembrane region" description="Helical" evidence="1">
    <location>
        <begin position="345"/>
        <end position="367"/>
    </location>
</feature>
<keyword evidence="1" id="KW-0812">Transmembrane</keyword>
<dbReference type="GO" id="GO:0016020">
    <property type="term" value="C:membrane"/>
    <property type="evidence" value="ECO:0007669"/>
    <property type="project" value="InterPro"/>
</dbReference>
<feature type="transmembrane region" description="Helical" evidence="1">
    <location>
        <begin position="77"/>
        <end position="95"/>
    </location>
</feature>
<dbReference type="PANTHER" id="PTHR40033">
    <property type="entry name" value="NA(+)-MALATE SYMPORTER"/>
    <property type="match status" value="1"/>
</dbReference>
<dbReference type="InterPro" id="IPR004679">
    <property type="entry name" value="2-OHcarboxylate_transport"/>
</dbReference>
<evidence type="ECO:0000313" key="3">
    <source>
        <dbReference type="Proteomes" id="UP000573499"/>
    </source>
</evidence>
<protein>
    <submittedName>
        <fullName evidence="2">2-hydroxycarboxylate transporter family protein</fullName>
    </submittedName>
</protein>
<dbReference type="GO" id="GO:0008514">
    <property type="term" value="F:organic anion transmembrane transporter activity"/>
    <property type="evidence" value="ECO:0007669"/>
    <property type="project" value="InterPro"/>
</dbReference>
<feature type="transmembrane region" description="Helical" evidence="1">
    <location>
        <begin position="237"/>
        <end position="258"/>
    </location>
</feature>
<evidence type="ECO:0000256" key="1">
    <source>
        <dbReference type="SAM" id="Phobius"/>
    </source>
</evidence>
<feature type="transmembrane region" description="Helical" evidence="1">
    <location>
        <begin position="443"/>
        <end position="461"/>
    </location>
</feature>
<feature type="transmembrane region" description="Helical" evidence="1">
    <location>
        <begin position="199"/>
        <end position="225"/>
    </location>
</feature>
<keyword evidence="1" id="KW-1133">Transmembrane helix</keyword>
<feature type="transmembrane region" description="Helical" evidence="1">
    <location>
        <begin position="141"/>
        <end position="157"/>
    </location>
</feature>
<feature type="transmembrane region" description="Helical" evidence="1">
    <location>
        <begin position="314"/>
        <end position="333"/>
    </location>
</feature>
<dbReference type="Proteomes" id="UP000573499">
    <property type="component" value="Unassembled WGS sequence"/>
</dbReference>
<dbReference type="PANTHER" id="PTHR40033:SF1">
    <property type="entry name" value="CITRATE-SODIUM SYMPORTER"/>
    <property type="match status" value="1"/>
</dbReference>
<accession>A0A7W2F5N6</accession>